<evidence type="ECO:0000313" key="3">
    <source>
        <dbReference type="EMBL" id="GAX82391.1"/>
    </source>
</evidence>
<reference evidence="3 4" key="1">
    <citation type="submission" date="2017-08" db="EMBL/GenBank/DDBJ databases">
        <title>Acidophilic green algal genome provides insights into adaptation to an acidic environment.</title>
        <authorList>
            <person name="Hirooka S."/>
            <person name="Hirose Y."/>
            <person name="Kanesaki Y."/>
            <person name="Higuchi S."/>
            <person name="Fujiwara T."/>
            <person name="Onuma R."/>
            <person name="Era A."/>
            <person name="Ohbayashi R."/>
            <person name="Uzuka A."/>
            <person name="Nozaki H."/>
            <person name="Yoshikawa H."/>
            <person name="Miyagishima S.Y."/>
        </authorList>
    </citation>
    <scope>NUCLEOTIDE SEQUENCE [LARGE SCALE GENOMIC DNA]</scope>
    <source>
        <strain evidence="3 4">NIES-2499</strain>
    </source>
</reference>
<evidence type="ECO:0000256" key="2">
    <source>
        <dbReference type="SAM" id="Phobius"/>
    </source>
</evidence>
<protein>
    <submittedName>
        <fullName evidence="3">Uncharacterized protein</fullName>
    </submittedName>
</protein>
<proteinExistence type="predicted"/>
<dbReference type="AlphaFoldDB" id="A0A250XH35"/>
<keyword evidence="2" id="KW-0812">Transmembrane</keyword>
<comment type="caution">
    <text evidence="3">The sequence shown here is derived from an EMBL/GenBank/DDBJ whole genome shotgun (WGS) entry which is preliminary data.</text>
</comment>
<dbReference type="Proteomes" id="UP000232323">
    <property type="component" value="Unassembled WGS sequence"/>
</dbReference>
<sequence>MMPPTLKNVSSLPTKRKVVLPEGLSGHHHIPHHDPWHQWEGLIVILVILHIGVLLFYAWILMEDKKKEKKQRSMHSSIEDRNRKGGGTFSLRGGTLGNSPANKNEWRTPKEILASYQKQRLGKV</sequence>
<feature type="transmembrane region" description="Helical" evidence="2">
    <location>
        <begin position="41"/>
        <end position="62"/>
    </location>
</feature>
<evidence type="ECO:0000256" key="1">
    <source>
        <dbReference type="SAM" id="MobiDB-lite"/>
    </source>
</evidence>
<name>A0A250XH35_9CHLO</name>
<accession>A0A250XH35</accession>
<keyword evidence="2" id="KW-0472">Membrane</keyword>
<keyword evidence="2" id="KW-1133">Transmembrane helix</keyword>
<gene>
    <name evidence="3" type="ORF">CEUSTIGMA_g9819.t1</name>
</gene>
<evidence type="ECO:0000313" key="4">
    <source>
        <dbReference type="Proteomes" id="UP000232323"/>
    </source>
</evidence>
<keyword evidence="4" id="KW-1185">Reference proteome</keyword>
<dbReference type="EMBL" id="BEGY01000080">
    <property type="protein sequence ID" value="GAX82391.1"/>
    <property type="molecule type" value="Genomic_DNA"/>
</dbReference>
<organism evidence="3 4">
    <name type="scientific">Chlamydomonas eustigma</name>
    <dbReference type="NCBI Taxonomy" id="1157962"/>
    <lineage>
        <taxon>Eukaryota</taxon>
        <taxon>Viridiplantae</taxon>
        <taxon>Chlorophyta</taxon>
        <taxon>core chlorophytes</taxon>
        <taxon>Chlorophyceae</taxon>
        <taxon>CS clade</taxon>
        <taxon>Chlamydomonadales</taxon>
        <taxon>Chlamydomonadaceae</taxon>
        <taxon>Chlamydomonas</taxon>
    </lineage>
</organism>
<feature type="region of interest" description="Disordered" evidence="1">
    <location>
        <begin position="67"/>
        <end position="110"/>
    </location>
</feature>